<dbReference type="Gene3D" id="3.40.50.300">
    <property type="entry name" value="P-loop containing nucleotide triphosphate hydrolases"/>
    <property type="match status" value="1"/>
</dbReference>
<sequence length="1048" mass="117816">MEPAASVEMVLQNMQSLEGILCGMGLFAPHYPVAATLLGTVFSIPSMYTLTTTTLALEMKKIEMVSSAALEDIGERDSKDWEEDDEEEEEEEEDRAMTPAASQQVAQAMFEVLDLLETKKEMASASKEGAEALLRQVLELLEHKKETVPASKEAAEALHRQLLALLEQEKQVMPPSTEEVEAMFKEAVEVMKLLPERISVLLLLLNRSGVRRRRVRACAATDGGVQLLAFIQSELSAFVTSLARISGLLADGEEHGASSSSQMVKWLRSRENMITWLNELKVLAQRIKHLVAQYEQADHDDGPLPHAWLRKAVQWFLARANPRSSRYQGRILHAAEALYHAAEGPWRYKQEDDGTRTAEANEKVVDSFHFVGMDVPKKKLLGWLTAADDSLRVVSVVGPAGVGKTALASRVFAAARHRFDCCAELRIGQRFDTSGIYSEIYNQIEGKTEDWEEIKFFLPKNLCGSRILITTRIGHVARWCCSAYDGLVYEMKALDVLYSSRLLHTYAFGARDSSPKGNLKLFCDEILQKSEGIPLFLTGMADYLKQEHEAKRQHFTVDNTQLPEVLERKLCSTYDELPYGLRLFLLYLCMFPPGHKFKKDDLIMKWIYEMRASKEEAEWFFSQLVDKNVITRVPANCRDDPYNPKLQIVLQQMDLSQTRSIAVSGAVDQIPLDKFIGLVVLNLKGWKKLNDVHLLKLCSGKMFLLAYLSLSNTGITKIPPQIKELLRLRALDISHTEISELPPEVFKLEFLSMLDLRGTQIRELPKQIVLSQNLQDLLIGGNEKATKLPLQIGAIKSIEKLETVDLSECPARFVEALGNLVRLRELAVTWCSHQCNGSYSSALLDSIQKWRDLESLVMHCGLGCSIEFLGLISKPPKRFQKFKVTGGRFVRVPQWLKGLKHLAFVQITLCKLSPDDINMLGNLLRLQCLILGLEFILKEEVVIESEGFPVLTRFVVDCPVPWLTFKTGAMSKVTHLHLKFGSGPASHQGSVPSGIRNLRSLIEVALSYNQKWCAGSTGVKMTVDAVKKEVTKHQKPIDLVINDTICFC</sequence>
<reference evidence="5" key="1">
    <citation type="submission" date="2020-07" db="EMBL/GenBank/DDBJ databases">
        <title>Genome sequence and genetic diversity analysis of an under-domesticated orphan crop, white fonio (Digitaria exilis).</title>
        <authorList>
            <person name="Bennetzen J.L."/>
            <person name="Chen S."/>
            <person name="Ma X."/>
            <person name="Wang X."/>
            <person name="Yssel A.E.J."/>
            <person name="Chaluvadi S.R."/>
            <person name="Johnson M."/>
            <person name="Gangashetty P."/>
            <person name="Hamidou F."/>
            <person name="Sanogo M.D."/>
            <person name="Zwaenepoel A."/>
            <person name="Wallace J."/>
            <person name="Van De Peer Y."/>
            <person name="Van Deynze A."/>
        </authorList>
    </citation>
    <scope>NUCLEOTIDE SEQUENCE</scope>
    <source>
        <tissue evidence="5">Leaves</tissue>
    </source>
</reference>
<keyword evidence="1" id="KW-0677">Repeat</keyword>
<dbReference type="PANTHER" id="PTHR23155">
    <property type="entry name" value="DISEASE RESISTANCE PROTEIN RP"/>
    <property type="match status" value="1"/>
</dbReference>
<dbReference type="EMBL" id="JACEFO010002208">
    <property type="protein sequence ID" value="KAF8673273.1"/>
    <property type="molecule type" value="Genomic_DNA"/>
</dbReference>
<keyword evidence="6" id="KW-1185">Reference proteome</keyword>
<dbReference type="GO" id="GO:0098542">
    <property type="term" value="P:defense response to other organism"/>
    <property type="evidence" value="ECO:0007669"/>
    <property type="project" value="TreeGrafter"/>
</dbReference>
<organism evidence="5 6">
    <name type="scientific">Digitaria exilis</name>
    <dbReference type="NCBI Taxonomy" id="1010633"/>
    <lineage>
        <taxon>Eukaryota</taxon>
        <taxon>Viridiplantae</taxon>
        <taxon>Streptophyta</taxon>
        <taxon>Embryophyta</taxon>
        <taxon>Tracheophyta</taxon>
        <taxon>Spermatophyta</taxon>
        <taxon>Magnoliopsida</taxon>
        <taxon>Liliopsida</taxon>
        <taxon>Poales</taxon>
        <taxon>Poaceae</taxon>
        <taxon>PACMAD clade</taxon>
        <taxon>Panicoideae</taxon>
        <taxon>Panicodae</taxon>
        <taxon>Paniceae</taxon>
        <taxon>Anthephorinae</taxon>
        <taxon>Digitaria</taxon>
    </lineage>
</organism>
<evidence type="ECO:0000313" key="6">
    <source>
        <dbReference type="Proteomes" id="UP000636709"/>
    </source>
</evidence>
<dbReference type="InterPro" id="IPR044974">
    <property type="entry name" value="Disease_R_plants"/>
</dbReference>
<dbReference type="InterPro" id="IPR032675">
    <property type="entry name" value="LRR_dom_sf"/>
</dbReference>
<dbReference type="InterPro" id="IPR055414">
    <property type="entry name" value="LRR_R13L4/SHOC2-like"/>
</dbReference>
<evidence type="ECO:0000259" key="3">
    <source>
        <dbReference type="Pfam" id="PF00931"/>
    </source>
</evidence>
<gene>
    <name evidence="5" type="ORF">HU200_048827</name>
</gene>
<dbReference type="PANTHER" id="PTHR23155:SF957">
    <property type="entry name" value="OS11G0606800 PROTEIN"/>
    <property type="match status" value="1"/>
</dbReference>
<feature type="compositionally biased region" description="Acidic residues" evidence="2">
    <location>
        <begin position="80"/>
        <end position="94"/>
    </location>
</feature>
<feature type="region of interest" description="Disordered" evidence="2">
    <location>
        <begin position="73"/>
        <end position="101"/>
    </location>
</feature>
<dbReference type="SUPFAM" id="SSF52540">
    <property type="entry name" value="P-loop containing nucleoside triphosphate hydrolases"/>
    <property type="match status" value="1"/>
</dbReference>
<dbReference type="InterPro" id="IPR002182">
    <property type="entry name" value="NB-ARC"/>
</dbReference>
<protein>
    <recommendedName>
        <fullName evidence="7">NB-ARC domain-containing protein</fullName>
    </recommendedName>
</protein>
<dbReference type="Gene3D" id="3.80.10.10">
    <property type="entry name" value="Ribonuclease Inhibitor"/>
    <property type="match status" value="1"/>
</dbReference>
<dbReference type="Proteomes" id="UP000636709">
    <property type="component" value="Unassembled WGS sequence"/>
</dbReference>
<name>A0A835B5I0_9POAL</name>
<evidence type="ECO:0000313" key="5">
    <source>
        <dbReference type="EMBL" id="KAF8673273.1"/>
    </source>
</evidence>
<dbReference type="Pfam" id="PF00931">
    <property type="entry name" value="NB-ARC"/>
    <property type="match status" value="1"/>
</dbReference>
<dbReference type="GO" id="GO:0043531">
    <property type="term" value="F:ADP binding"/>
    <property type="evidence" value="ECO:0007669"/>
    <property type="project" value="InterPro"/>
</dbReference>
<dbReference type="PRINTS" id="PR00364">
    <property type="entry name" value="DISEASERSIST"/>
</dbReference>
<dbReference type="AlphaFoldDB" id="A0A835B5I0"/>
<feature type="domain" description="Disease resistance R13L4/SHOC-2-like LRR" evidence="4">
    <location>
        <begin position="722"/>
        <end position="1034"/>
    </location>
</feature>
<evidence type="ECO:0000256" key="2">
    <source>
        <dbReference type="SAM" id="MobiDB-lite"/>
    </source>
</evidence>
<comment type="caution">
    <text evidence="5">The sequence shown here is derived from an EMBL/GenBank/DDBJ whole genome shotgun (WGS) entry which is preliminary data.</text>
</comment>
<evidence type="ECO:0008006" key="7">
    <source>
        <dbReference type="Google" id="ProtNLM"/>
    </source>
</evidence>
<accession>A0A835B5I0</accession>
<proteinExistence type="predicted"/>
<feature type="domain" description="NB-ARC" evidence="3">
    <location>
        <begin position="377"/>
        <end position="446"/>
    </location>
</feature>
<dbReference type="InterPro" id="IPR027417">
    <property type="entry name" value="P-loop_NTPase"/>
</dbReference>
<dbReference type="Pfam" id="PF23598">
    <property type="entry name" value="LRR_14"/>
    <property type="match status" value="1"/>
</dbReference>
<evidence type="ECO:0000259" key="4">
    <source>
        <dbReference type="Pfam" id="PF23598"/>
    </source>
</evidence>
<dbReference type="SUPFAM" id="SSF52058">
    <property type="entry name" value="L domain-like"/>
    <property type="match status" value="1"/>
</dbReference>
<evidence type="ECO:0000256" key="1">
    <source>
        <dbReference type="ARBA" id="ARBA00022737"/>
    </source>
</evidence>
<dbReference type="OrthoDB" id="689447at2759"/>